<dbReference type="RefSeq" id="WP_110806854.1">
    <property type="nucleotide sequence ID" value="NZ_QJTK01000017.1"/>
</dbReference>
<protein>
    <submittedName>
        <fullName evidence="1">Uncharacterized protein</fullName>
    </submittedName>
</protein>
<dbReference type="AlphaFoldDB" id="A0A318U699"/>
<reference evidence="1 2" key="1">
    <citation type="submission" date="2018-06" db="EMBL/GenBank/DDBJ databases">
        <title>Genomic Encyclopedia of Type Strains, Phase III (KMG-III): the genomes of soil and plant-associated and newly described type strains.</title>
        <authorList>
            <person name="Whitman W."/>
        </authorList>
    </citation>
    <scope>NUCLEOTIDE SEQUENCE [LARGE SCALE GENOMIC DNA]</scope>
    <source>
        <strain evidence="1 2">JA737</strain>
    </source>
</reference>
<proteinExistence type="predicted"/>
<gene>
    <name evidence="1" type="ORF">C8J30_11720</name>
</gene>
<comment type="caution">
    <text evidence="1">The sequence shown here is derived from an EMBL/GenBank/DDBJ whole genome shotgun (WGS) entry which is preliminary data.</text>
</comment>
<keyword evidence="2" id="KW-1185">Reference proteome</keyword>
<name>A0A318U699_9RHOB</name>
<sequence length="61" mass="6420">MAHDFCVLAAPLPVLRPLLAGGLFPCRFADYCAEPSFSPRKQAAVAAIGQKYNGLALSARG</sequence>
<dbReference type="EMBL" id="QJTK01000017">
    <property type="protein sequence ID" value="PYF07469.1"/>
    <property type="molecule type" value="Genomic_DNA"/>
</dbReference>
<evidence type="ECO:0000313" key="2">
    <source>
        <dbReference type="Proteomes" id="UP000247727"/>
    </source>
</evidence>
<evidence type="ECO:0000313" key="1">
    <source>
        <dbReference type="EMBL" id="PYF07469.1"/>
    </source>
</evidence>
<dbReference type="Proteomes" id="UP000247727">
    <property type="component" value="Unassembled WGS sequence"/>
</dbReference>
<accession>A0A318U699</accession>
<organism evidence="1 2">
    <name type="scientific">Rhodobacter viridis</name>
    <dbReference type="NCBI Taxonomy" id="1054202"/>
    <lineage>
        <taxon>Bacteria</taxon>
        <taxon>Pseudomonadati</taxon>
        <taxon>Pseudomonadota</taxon>
        <taxon>Alphaproteobacteria</taxon>
        <taxon>Rhodobacterales</taxon>
        <taxon>Rhodobacter group</taxon>
        <taxon>Rhodobacter</taxon>
    </lineage>
</organism>